<evidence type="ECO:0000313" key="1">
    <source>
        <dbReference type="EMBL" id="MCI0753712.1"/>
    </source>
</evidence>
<organism evidence="1 2">
    <name type="scientific">Teichococcus vastitatis</name>
    <dbReference type="NCBI Taxonomy" id="2307076"/>
    <lineage>
        <taxon>Bacteria</taxon>
        <taxon>Pseudomonadati</taxon>
        <taxon>Pseudomonadota</taxon>
        <taxon>Alphaproteobacteria</taxon>
        <taxon>Acetobacterales</taxon>
        <taxon>Roseomonadaceae</taxon>
        <taxon>Roseomonas</taxon>
    </lineage>
</organism>
<gene>
    <name evidence="1" type="ORF">MON41_08060</name>
</gene>
<dbReference type="EMBL" id="JALBUU010000004">
    <property type="protein sequence ID" value="MCI0753712.1"/>
    <property type="molecule type" value="Genomic_DNA"/>
</dbReference>
<sequence>MAEALIGAGCRFVFTPGFGAGNIAPAFAVQPCCRKSGSGAALLGLLARLPDGESDGAAGE</sequence>
<accession>A0ABS9W342</accession>
<dbReference type="Proteomes" id="UP001201985">
    <property type="component" value="Unassembled WGS sequence"/>
</dbReference>
<proteinExistence type="predicted"/>
<reference evidence="1 2" key="1">
    <citation type="submission" date="2022-03" db="EMBL/GenBank/DDBJ databases">
        <title>Complete genome analysis of Roseomonas KG 17.1 : a prolific producer of plant growth promoters.</title>
        <authorList>
            <person name="Saadouli I."/>
            <person name="Najjari A."/>
            <person name="Mosbah A."/>
            <person name="Ouzari H.I."/>
        </authorList>
    </citation>
    <scope>NUCLEOTIDE SEQUENCE [LARGE SCALE GENOMIC DNA]</scope>
    <source>
        <strain evidence="1 2">KG17-1</strain>
    </source>
</reference>
<keyword evidence="2" id="KW-1185">Reference proteome</keyword>
<dbReference type="RefSeq" id="WP_120008077.1">
    <property type="nucleotide sequence ID" value="NZ_JALBUU010000004.1"/>
</dbReference>
<evidence type="ECO:0000313" key="2">
    <source>
        <dbReference type="Proteomes" id="UP001201985"/>
    </source>
</evidence>
<name>A0ABS9W342_9PROT</name>
<comment type="caution">
    <text evidence="1">The sequence shown here is derived from an EMBL/GenBank/DDBJ whole genome shotgun (WGS) entry which is preliminary data.</text>
</comment>
<protein>
    <submittedName>
        <fullName evidence="1">Uncharacterized protein</fullName>
    </submittedName>
</protein>